<reference evidence="2 3" key="1">
    <citation type="journal article" date="2019" name="G3 (Bethesda)">
        <title>Sequencing of a Wild Apple (Malus baccata) Genome Unravels the Differences Between Cultivated and Wild Apple Species Regarding Disease Resistance and Cold Tolerance.</title>
        <authorList>
            <person name="Chen X."/>
        </authorList>
    </citation>
    <scope>NUCLEOTIDE SEQUENCE [LARGE SCALE GENOMIC DNA]</scope>
    <source>
        <strain evidence="3">cv. Shandingzi</strain>
        <tissue evidence="2">Leaves</tissue>
    </source>
</reference>
<dbReference type="EMBL" id="VIEB01000038">
    <property type="protein sequence ID" value="TQE10656.1"/>
    <property type="molecule type" value="Genomic_DNA"/>
</dbReference>
<dbReference type="Proteomes" id="UP000315295">
    <property type="component" value="Unassembled WGS sequence"/>
</dbReference>
<feature type="compositionally biased region" description="Gly residues" evidence="1">
    <location>
        <begin position="209"/>
        <end position="227"/>
    </location>
</feature>
<protein>
    <submittedName>
        <fullName evidence="2">Uncharacterized protein</fullName>
    </submittedName>
</protein>
<name>A0A540NI01_MALBA</name>
<feature type="region of interest" description="Disordered" evidence="1">
    <location>
        <begin position="181"/>
        <end position="227"/>
    </location>
</feature>
<comment type="caution">
    <text evidence="2">The sequence shown here is derived from an EMBL/GenBank/DDBJ whole genome shotgun (WGS) entry which is preliminary data.</text>
</comment>
<gene>
    <name evidence="2" type="ORF">C1H46_003769</name>
</gene>
<evidence type="ECO:0000313" key="3">
    <source>
        <dbReference type="Proteomes" id="UP000315295"/>
    </source>
</evidence>
<keyword evidence="3" id="KW-1185">Reference proteome</keyword>
<proteinExistence type="predicted"/>
<evidence type="ECO:0000313" key="2">
    <source>
        <dbReference type="EMBL" id="TQE10656.1"/>
    </source>
</evidence>
<evidence type="ECO:0000256" key="1">
    <source>
        <dbReference type="SAM" id="MobiDB-lite"/>
    </source>
</evidence>
<sequence length="227" mass="25448">MKNITQHISRLVRLDDASINSLNAMAIKVLIDVDVHLPLKRVLVVNGDKELPTFISYNNMFEVCFYCGRHTIKNQDVIKKIKMLGIIKRDDPRDESRVVSKDHDRTVSHVVEAPLRKRRQDLLDASWFMVNKVFGDEPNLMSEGFNDSNLTLGDLDNDLIVCFPQPPRAVTYSGHSRVCPDHSKMTVSWSSRKRRRKNKGDSEDESGSEGEGAGLGASGVDGLGAKK</sequence>
<accession>A0A540NI01</accession>
<dbReference type="AlphaFoldDB" id="A0A540NI01"/>
<organism evidence="2 3">
    <name type="scientific">Malus baccata</name>
    <name type="common">Siberian crab apple</name>
    <name type="synonym">Pyrus baccata</name>
    <dbReference type="NCBI Taxonomy" id="106549"/>
    <lineage>
        <taxon>Eukaryota</taxon>
        <taxon>Viridiplantae</taxon>
        <taxon>Streptophyta</taxon>
        <taxon>Embryophyta</taxon>
        <taxon>Tracheophyta</taxon>
        <taxon>Spermatophyta</taxon>
        <taxon>Magnoliopsida</taxon>
        <taxon>eudicotyledons</taxon>
        <taxon>Gunneridae</taxon>
        <taxon>Pentapetalae</taxon>
        <taxon>rosids</taxon>
        <taxon>fabids</taxon>
        <taxon>Rosales</taxon>
        <taxon>Rosaceae</taxon>
        <taxon>Amygdaloideae</taxon>
        <taxon>Maleae</taxon>
        <taxon>Malus</taxon>
    </lineage>
</organism>